<dbReference type="Proteomes" id="UP000706525">
    <property type="component" value="Unassembled WGS sequence"/>
</dbReference>
<name>A0ABM8WGP5_9BURK</name>
<dbReference type="RefSeq" id="WP_223982869.1">
    <property type="nucleotide sequence ID" value="NZ_CAJZAG010000002.1"/>
</dbReference>
<dbReference type="EMBL" id="CAJZAG010000002">
    <property type="protein sequence ID" value="CAG9166522.1"/>
    <property type="molecule type" value="Genomic_DNA"/>
</dbReference>
<dbReference type="CDD" id="cd06587">
    <property type="entry name" value="VOC"/>
    <property type="match status" value="1"/>
</dbReference>
<evidence type="ECO:0000313" key="2">
    <source>
        <dbReference type="EMBL" id="CAG9166522.1"/>
    </source>
</evidence>
<dbReference type="InterPro" id="IPR037523">
    <property type="entry name" value="VOC_core"/>
</dbReference>
<comment type="caution">
    <text evidence="2">The sequence shown here is derived from an EMBL/GenBank/DDBJ whole genome shotgun (WGS) entry which is preliminary data.</text>
</comment>
<evidence type="ECO:0000313" key="3">
    <source>
        <dbReference type="Proteomes" id="UP000706525"/>
    </source>
</evidence>
<protein>
    <recommendedName>
        <fullName evidence="1">VOC domain-containing protein</fullName>
    </recommendedName>
</protein>
<evidence type="ECO:0000259" key="1">
    <source>
        <dbReference type="PROSITE" id="PS51819"/>
    </source>
</evidence>
<organism evidence="2 3">
    <name type="scientific">Cupriavidus pampae</name>
    <dbReference type="NCBI Taxonomy" id="659251"/>
    <lineage>
        <taxon>Bacteria</taxon>
        <taxon>Pseudomonadati</taxon>
        <taxon>Pseudomonadota</taxon>
        <taxon>Betaproteobacteria</taxon>
        <taxon>Burkholderiales</taxon>
        <taxon>Burkholderiaceae</taxon>
        <taxon>Cupriavidus</taxon>
    </lineage>
</organism>
<dbReference type="Gene3D" id="3.10.180.10">
    <property type="entry name" value="2,3-Dihydroxybiphenyl 1,2-Dioxygenase, domain 1"/>
    <property type="match status" value="1"/>
</dbReference>
<proteinExistence type="predicted"/>
<keyword evidence="3" id="KW-1185">Reference proteome</keyword>
<accession>A0ABM8WGP5</accession>
<feature type="domain" description="VOC" evidence="1">
    <location>
        <begin position="12"/>
        <end position="125"/>
    </location>
</feature>
<dbReference type="PROSITE" id="PS51819">
    <property type="entry name" value="VOC"/>
    <property type="match status" value="1"/>
</dbReference>
<dbReference type="InterPro" id="IPR004360">
    <property type="entry name" value="Glyas_Fos-R_dOase_dom"/>
</dbReference>
<dbReference type="Pfam" id="PF00903">
    <property type="entry name" value="Glyoxalase"/>
    <property type="match status" value="1"/>
</dbReference>
<gene>
    <name evidence="2" type="ORF">LMG32289_01050</name>
</gene>
<reference evidence="2 3" key="1">
    <citation type="submission" date="2021-08" db="EMBL/GenBank/DDBJ databases">
        <authorList>
            <person name="Peeters C."/>
        </authorList>
    </citation>
    <scope>NUCLEOTIDE SEQUENCE [LARGE SCALE GENOMIC DNA]</scope>
    <source>
        <strain evidence="2 3">LMG 32289</strain>
    </source>
</reference>
<dbReference type="InterPro" id="IPR029068">
    <property type="entry name" value="Glyas_Bleomycin-R_OHBP_Dase"/>
</dbReference>
<dbReference type="SUPFAM" id="SSF54593">
    <property type="entry name" value="Glyoxalase/Bleomycin resistance protein/Dihydroxybiphenyl dioxygenase"/>
    <property type="match status" value="1"/>
</dbReference>
<sequence length="130" mass="14457">MSENALAWTAATINHIAITVSDLNVSREWYCRMFGLTVIQQSDDSVLLGFGEGMLVLRVGDNPGTISHFMFGVRQYDEEALRQHLLDNSLDPQKDLESFHVRDPDGLNVQVGDPALGLNAGIVDNHFKMK</sequence>